<sequence length="220" mass="25221">MSVLSICYKRQLNFLVTSADNLVALVFFYLTQVYPLPETDPRLYPPQDAISGLRGANAVGSVIDCHRNPAFVVELFSRENSEVRTTQPGQELETMDEDICRICHDTKEKEELVRVCRCDGSARFAHRSCVLRWFQFSFRQECELCHYKMKIKKNGFKPLKEWSNPCQFMSSVDFFIMLIVNILHGAVFSMIVMVAVTNKCFSLTCISLILLCFASMQILS</sequence>
<evidence type="ECO:0000256" key="10">
    <source>
        <dbReference type="SAM" id="Phobius"/>
    </source>
</evidence>
<feature type="transmembrane region" description="Helical" evidence="10">
    <location>
        <begin position="201"/>
        <end position="219"/>
    </location>
</feature>
<evidence type="ECO:0000313" key="13">
    <source>
        <dbReference type="Proteomes" id="UP001159428"/>
    </source>
</evidence>
<evidence type="ECO:0000256" key="3">
    <source>
        <dbReference type="ARBA" id="ARBA00022692"/>
    </source>
</evidence>
<dbReference type="EMBL" id="CALNXJ010000025">
    <property type="protein sequence ID" value="CAH3131016.1"/>
    <property type="molecule type" value="Genomic_DNA"/>
</dbReference>
<keyword evidence="4" id="KW-0479">Metal-binding</keyword>
<keyword evidence="9 10" id="KW-0472">Membrane</keyword>
<evidence type="ECO:0000256" key="2">
    <source>
        <dbReference type="ARBA" id="ARBA00022679"/>
    </source>
</evidence>
<evidence type="ECO:0000256" key="6">
    <source>
        <dbReference type="ARBA" id="ARBA00022786"/>
    </source>
</evidence>
<organism evidence="12 13">
    <name type="scientific">Pocillopora meandrina</name>
    <dbReference type="NCBI Taxonomy" id="46732"/>
    <lineage>
        <taxon>Eukaryota</taxon>
        <taxon>Metazoa</taxon>
        <taxon>Cnidaria</taxon>
        <taxon>Anthozoa</taxon>
        <taxon>Hexacorallia</taxon>
        <taxon>Scleractinia</taxon>
        <taxon>Astrocoeniina</taxon>
        <taxon>Pocilloporidae</taxon>
        <taxon>Pocillopora</taxon>
    </lineage>
</organism>
<evidence type="ECO:0000256" key="4">
    <source>
        <dbReference type="ARBA" id="ARBA00022723"/>
    </source>
</evidence>
<dbReference type="AlphaFoldDB" id="A0AAU9WYX9"/>
<protein>
    <recommendedName>
        <fullName evidence="11">RING-CH-type domain-containing protein</fullName>
    </recommendedName>
</protein>
<reference evidence="12 13" key="1">
    <citation type="submission" date="2022-05" db="EMBL/GenBank/DDBJ databases">
        <authorList>
            <consortium name="Genoscope - CEA"/>
            <person name="William W."/>
        </authorList>
    </citation>
    <scope>NUCLEOTIDE SEQUENCE [LARGE SCALE GENOMIC DNA]</scope>
</reference>
<dbReference type="PROSITE" id="PS51292">
    <property type="entry name" value="ZF_RING_CH"/>
    <property type="match status" value="1"/>
</dbReference>
<feature type="transmembrane region" description="Helical" evidence="10">
    <location>
        <begin position="12"/>
        <end position="30"/>
    </location>
</feature>
<dbReference type="PANTHER" id="PTHR46065:SF3">
    <property type="entry name" value="FI20425P1"/>
    <property type="match status" value="1"/>
</dbReference>
<keyword evidence="2" id="KW-0808">Transferase</keyword>
<dbReference type="GO" id="GO:0016567">
    <property type="term" value="P:protein ubiquitination"/>
    <property type="evidence" value="ECO:0007669"/>
    <property type="project" value="TreeGrafter"/>
</dbReference>
<evidence type="ECO:0000256" key="1">
    <source>
        <dbReference type="ARBA" id="ARBA00004141"/>
    </source>
</evidence>
<dbReference type="PANTHER" id="PTHR46065">
    <property type="entry name" value="E3 UBIQUITIN-PROTEIN LIGASE MARCH 2/3 FAMILY MEMBER"/>
    <property type="match status" value="1"/>
</dbReference>
<dbReference type="GO" id="GO:0016020">
    <property type="term" value="C:membrane"/>
    <property type="evidence" value="ECO:0007669"/>
    <property type="project" value="UniProtKB-SubCell"/>
</dbReference>
<evidence type="ECO:0000256" key="8">
    <source>
        <dbReference type="ARBA" id="ARBA00022989"/>
    </source>
</evidence>
<evidence type="ECO:0000256" key="5">
    <source>
        <dbReference type="ARBA" id="ARBA00022771"/>
    </source>
</evidence>
<dbReference type="SUPFAM" id="SSF57850">
    <property type="entry name" value="RING/U-box"/>
    <property type="match status" value="1"/>
</dbReference>
<gene>
    <name evidence="12" type="ORF">PMEA_00014078</name>
</gene>
<dbReference type="InterPro" id="IPR013083">
    <property type="entry name" value="Znf_RING/FYVE/PHD"/>
</dbReference>
<proteinExistence type="predicted"/>
<keyword evidence="13" id="KW-1185">Reference proteome</keyword>
<keyword evidence="6" id="KW-0833">Ubl conjugation pathway</keyword>
<comment type="subcellular location">
    <subcellularLocation>
        <location evidence="1">Membrane</location>
        <topology evidence="1">Multi-pass membrane protein</topology>
    </subcellularLocation>
</comment>
<keyword evidence="8 10" id="KW-1133">Transmembrane helix</keyword>
<dbReference type="InterPro" id="IPR011016">
    <property type="entry name" value="Znf_RING-CH"/>
</dbReference>
<dbReference type="GO" id="GO:0004842">
    <property type="term" value="F:ubiquitin-protein transferase activity"/>
    <property type="evidence" value="ECO:0007669"/>
    <property type="project" value="TreeGrafter"/>
</dbReference>
<keyword evidence="5" id="KW-0863">Zinc-finger</keyword>
<dbReference type="CDD" id="cd16495">
    <property type="entry name" value="RING_CH-C4HC3_MARCH"/>
    <property type="match status" value="1"/>
</dbReference>
<accession>A0AAU9WYX9</accession>
<dbReference type="GO" id="GO:0008270">
    <property type="term" value="F:zinc ion binding"/>
    <property type="evidence" value="ECO:0007669"/>
    <property type="project" value="UniProtKB-KW"/>
</dbReference>
<evidence type="ECO:0000259" key="11">
    <source>
        <dbReference type="PROSITE" id="PS51292"/>
    </source>
</evidence>
<evidence type="ECO:0000256" key="7">
    <source>
        <dbReference type="ARBA" id="ARBA00022833"/>
    </source>
</evidence>
<feature type="transmembrane region" description="Helical" evidence="10">
    <location>
        <begin position="174"/>
        <end position="194"/>
    </location>
</feature>
<dbReference type="Gene3D" id="3.30.40.10">
    <property type="entry name" value="Zinc/RING finger domain, C3HC4 (zinc finger)"/>
    <property type="match status" value="1"/>
</dbReference>
<dbReference type="SMART" id="SM00744">
    <property type="entry name" value="RINGv"/>
    <property type="match status" value="1"/>
</dbReference>
<evidence type="ECO:0000313" key="12">
    <source>
        <dbReference type="EMBL" id="CAH3131016.1"/>
    </source>
</evidence>
<name>A0AAU9WYX9_9CNID</name>
<dbReference type="Proteomes" id="UP001159428">
    <property type="component" value="Unassembled WGS sequence"/>
</dbReference>
<keyword evidence="7" id="KW-0862">Zinc</keyword>
<dbReference type="Pfam" id="PF12906">
    <property type="entry name" value="RINGv"/>
    <property type="match status" value="1"/>
</dbReference>
<feature type="domain" description="RING-CH-type" evidence="11">
    <location>
        <begin position="92"/>
        <end position="152"/>
    </location>
</feature>
<comment type="caution">
    <text evidence="12">The sequence shown here is derived from an EMBL/GenBank/DDBJ whole genome shotgun (WGS) entry which is preliminary data.</text>
</comment>
<keyword evidence="3 10" id="KW-0812">Transmembrane</keyword>
<evidence type="ECO:0000256" key="9">
    <source>
        <dbReference type="ARBA" id="ARBA00023136"/>
    </source>
</evidence>